<dbReference type="PANTHER" id="PTHR42711:SF5">
    <property type="entry name" value="ABC TRANSPORTER ATP-BINDING PROTEIN NATA"/>
    <property type="match status" value="1"/>
</dbReference>
<dbReference type="InterPro" id="IPR003439">
    <property type="entry name" value="ABC_transporter-like_ATP-bd"/>
</dbReference>
<dbReference type="InterPro" id="IPR050763">
    <property type="entry name" value="ABC_transporter_ATP-binding"/>
</dbReference>
<sequence>MIAKVEHLSKSFGDVEVIKDISFELETGKIHAILGPNGSGKTTTIKLMTGLLKPDKGAVTLFDQTLDQPHFNEVRQAMAVQNDGALYENLTVAQNLKFWAQLYGLDTTDFNQNSTYLLKVFDIEAHMQAKAGALSKGMKQKVLLIRAMMTNPKLLILDEPTSGLDSIASERFIELLKQMAKKQGTTILMCTHQLQGLEKIADNIFIMKKGTFIAQGTVSQLIQTECQDMNFI</sequence>
<keyword evidence="2" id="KW-0813">Transport</keyword>
<keyword evidence="4" id="KW-0067">ATP-binding</keyword>
<evidence type="ECO:0000256" key="3">
    <source>
        <dbReference type="ARBA" id="ARBA00022741"/>
    </source>
</evidence>
<accession>A0ABP2YV36</accession>
<dbReference type="SMART" id="SM00382">
    <property type="entry name" value="AAA"/>
    <property type="match status" value="1"/>
</dbReference>
<dbReference type="SUPFAM" id="SSF52540">
    <property type="entry name" value="P-loop containing nucleoside triphosphate hydrolases"/>
    <property type="match status" value="1"/>
</dbReference>
<keyword evidence="7" id="KW-1185">Reference proteome</keyword>
<reference evidence="6 7" key="1">
    <citation type="journal article" date="2013" name="Genome Announc.">
        <title>Draft Genome Sequence of Staphylococcus simulans UMC-CNS-990, Isolated from a Case of Chronic Bovine Mastitis.</title>
        <authorList>
            <person name="Calcutt M.J."/>
            <person name="Foecking M.F."/>
            <person name="Hsieh H.Y."/>
            <person name="Perry J."/>
            <person name="Stewart G.C."/>
            <person name="Middleton J.R."/>
        </authorList>
    </citation>
    <scope>NUCLEOTIDE SEQUENCE [LARGE SCALE GENOMIC DNA]</scope>
    <source>
        <strain evidence="6 7">UMC-CNS-990</strain>
    </source>
</reference>
<dbReference type="EMBL" id="AXDY01000005">
    <property type="protein sequence ID" value="ERS93410.1"/>
    <property type="molecule type" value="Genomic_DNA"/>
</dbReference>
<dbReference type="InterPro" id="IPR027417">
    <property type="entry name" value="P-loop_NTPase"/>
</dbReference>
<comment type="caution">
    <text evidence="6">The sequence shown here is derived from an EMBL/GenBank/DDBJ whole genome shotgun (WGS) entry which is preliminary data.</text>
</comment>
<evidence type="ECO:0000259" key="5">
    <source>
        <dbReference type="PROSITE" id="PS50893"/>
    </source>
</evidence>
<evidence type="ECO:0000256" key="2">
    <source>
        <dbReference type="ARBA" id="ARBA00022448"/>
    </source>
</evidence>
<dbReference type="Pfam" id="PF00005">
    <property type="entry name" value="ABC_tran"/>
    <property type="match status" value="1"/>
</dbReference>
<organism evidence="6 7">
    <name type="scientific">Staphylococcus simulans UMC-CNS-990</name>
    <dbReference type="NCBI Taxonomy" id="1405498"/>
    <lineage>
        <taxon>Bacteria</taxon>
        <taxon>Bacillati</taxon>
        <taxon>Bacillota</taxon>
        <taxon>Bacilli</taxon>
        <taxon>Bacillales</taxon>
        <taxon>Staphylococcaceae</taxon>
        <taxon>Staphylococcus</taxon>
    </lineage>
</organism>
<dbReference type="Gene3D" id="3.40.50.300">
    <property type="entry name" value="P-loop containing nucleotide triphosphate hydrolases"/>
    <property type="match status" value="1"/>
</dbReference>
<evidence type="ECO:0000256" key="1">
    <source>
        <dbReference type="ARBA" id="ARBA00005417"/>
    </source>
</evidence>
<comment type="similarity">
    <text evidence="1">Belongs to the ABC transporter superfamily.</text>
</comment>
<name>A0ABP2YV36_STASI</name>
<evidence type="ECO:0000256" key="4">
    <source>
        <dbReference type="ARBA" id="ARBA00022840"/>
    </source>
</evidence>
<evidence type="ECO:0000313" key="6">
    <source>
        <dbReference type="EMBL" id="ERS93410.1"/>
    </source>
</evidence>
<feature type="domain" description="ABC transporter" evidence="5">
    <location>
        <begin position="3"/>
        <end position="232"/>
    </location>
</feature>
<protein>
    <recommendedName>
        <fullName evidence="5">ABC transporter domain-containing protein</fullName>
    </recommendedName>
</protein>
<gene>
    <name evidence="6" type="ORF">SSIM_06820</name>
</gene>
<dbReference type="InterPro" id="IPR003593">
    <property type="entry name" value="AAA+_ATPase"/>
</dbReference>
<dbReference type="InterPro" id="IPR017871">
    <property type="entry name" value="ABC_transporter-like_CS"/>
</dbReference>
<evidence type="ECO:0000313" key="7">
    <source>
        <dbReference type="Proteomes" id="UP000017131"/>
    </source>
</evidence>
<dbReference type="RefSeq" id="WP_023015531.1">
    <property type="nucleotide sequence ID" value="NZ_AXDY01000005.1"/>
</dbReference>
<dbReference type="CDD" id="cd03230">
    <property type="entry name" value="ABC_DR_subfamily_A"/>
    <property type="match status" value="1"/>
</dbReference>
<dbReference type="PROSITE" id="PS00211">
    <property type="entry name" value="ABC_TRANSPORTER_1"/>
    <property type="match status" value="1"/>
</dbReference>
<keyword evidence="3" id="KW-0547">Nucleotide-binding</keyword>
<dbReference type="Proteomes" id="UP000017131">
    <property type="component" value="Unassembled WGS sequence"/>
</dbReference>
<proteinExistence type="inferred from homology"/>
<dbReference type="PANTHER" id="PTHR42711">
    <property type="entry name" value="ABC TRANSPORTER ATP-BINDING PROTEIN"/>
    <property type="match status" value="1"/>
</dbReference>
<dbReference type="PROSITE" id="PS50893">
    <property type="entry name" value="ABC_TRANSPORTER_2"/>
    <property type="match status" value="1"/>
</dbReference>